<evidence type="ECO:0000313" key="2">
    <source>
        <dbReference type="Proteomes" id="UP001634393"/>
    </source>
</evidence>
<comment type="caution">
    <text evidence="1">The sequence shown here is derived from an EMBL/GenBank/DDBJ whole genome shotgun (WGS) entry which is preliminary data.</text>
</comment>
<reference evidence="1 2" key="1">
    <citation type="submission" date="2024-12" db="EMBL/GenBank/DDBJ databases">
        <title>The unique morphological basis and parallel evolutionary history of personate flowers in Penstemon.</title>
        <authorList>
            <person name="Depatie T.H."/>
            <person name="Wessinger C.A."/>
        </authorList>
    </citation>
    <scope>NUCLEOTIDE SEQUENCE [LARGE SCALE GENOMIC DNA]</scope>
    <source>
        <strain evidence="1">WTNN_2</strain>
        <tissue evidence="1">Leaf</tissue>
    </source>
</reference>
<name>A0ABD3SV52_9LAMI</name>
<evidence type="ECO:0000313" key="1">
    <source>
        <dbReference type="EMBL" id="KAL3828499.1"/>
    </source>
</evidence>
<gene>
    <name evidence="1" type="ORF">ACJIZ3_017301</name>
</gene>
<sequence length="460" mass="52587">MADTYEPLDFEFEEPVKISSPFAKKKKKLIGLDDLLEDHVREQEIKEKKFKRRKIRNVSDSEDEVDDAAEAQLSECVDKCQTEINKINGDDEMPFWGIEVFGDQRTFPQQEYPELKSSVLLQSFVNNKINSLVELNTEKGEDFFEGLLADGWLLQLIYTCGCVEKSIATWTFNLMLYSSKLGLMEAACEFWCNILSLKDKQEDSSSFKIDWLPRYSDLKRALEIYGFLLDLPSSISSDIDMVPADCDTTGPPQNIRCWIKYAAVCCKRRSIFSTEEAEDLLVIIISLLLDRKLLGLSMLLSECMVSAINFFRDEEWHDSCEKVAKSLAFRLPRNINCLRLVESITGVDARSKQLRSAVAFRFLVTCLDVKVCDAEEVLRWLSSINVKDKSCDLFKMYLYLSLAENWLSFDSVSKDKAVVRELWGGCLRNCSCGITITDLRSYASNVRTKASYLLQGNTSK</sequence>
<accession>A0ABD3SV52</accession>
<protein>
    <recommendedName>
        <fullName evidence="3">Coiled-coil SMC6 And NSE5 INteracting (CANIN) domain-containing protein</fullName>
    </recommendedName>
</protein>
<organism evidence="1 2">
    <name type="scientific">Penstemon smallii</name>
    <dbReference type="NCBI Taxonomy" id="265156"/>
    <lineage>
        <taxon>Eukaryota</taxon>
        <taxon>Viridiplantae</taxon>
        <taxon>Streptophyta</taxon>
        <taxon>Embryophyta</taxon>
        <taxon>Tracheophyta</taxon>
        <taxon>Spermatophyta</taxon>
        <taxon>Magnoliopsida</taxon>
        <taxon>eudicotyledons</taxon>
        <taxon>Gunneridae</taxon>
        <taxon>Pentapetalae</taxon>
        <taxon>asterids</taxon>
        <taxon>lamiids</taxon>
        <taxon>Lamiales</taxon>
        <taxon>Plantaginaceae</taxon>
        <taxon>Cheloneae</taxon>
        <taxon>Penstemon</taxon>
    </lineage>
</organism>
<dbReference type="PANTHER" id="PTHR37212:SF2">
    <property type="entry name" value="ACTIN PROTEIN 2_3 COMPLEX SUBUNIT-LIKE PROTEIN"/>
    <property type="match status" value="1"/>
</dbReference>
<keyword evidence="2" id="KW-1185">Reference proteome</keyword>
<proteinExistence type="predicted"/>
<dbReference type="AlphaFoldDB" id="A0ABD3SV52"/>
<dbReference type="PANTHER" id="PTHR37212">
    <property type="entry name" value="ACTIN PROTEIN 2/3 COMPLEX SUBUNIT-LIKE PROTEIN"/>
    <property type="match status" value="1"/>
</dbReference>
<evidence type="ECO:0008006" key="3">
    <source>
        <dbReference type="Google" id="ProtNLM"/>
    </source>
</evidence>
<dbReference type="Proteomes" id="UP001634393">
    <property type="component" value="Unassembled WGS sequence"/>
</dbReference>
<dbReference type="EMBL" id="JBJXBP010000005">
    <property type="protein sequence ID" value="KAL3828499.1"/>
    <property type="molecule type" value="Genomic_DNA"/>
</dbReference>